<reference evidence="2" key="1">
    <citation type="journal article" date="2019" name="Int. J. Syst. Evol. Microbiol.">
        <title>The Global Catalogue of Microorganisms (GCM) 10K type strain sequencing project: providing services to taxonomists for standard genome sequencing and annotation.</title>
        <authorList>
            <consortium name="The Broad Institute Genomics Platform"/>
            <consortium name="The Broad Institute Genome Sequencing Center for Infectious Disease"/>
            <person name="Wu L."/>
            <person name="Ma J."/>
        </authorList>
    </citation>
    <scope>NUCLEOTIDE SEQUENCE [LARGE SCALE GENOMIC DNA]</scope>
    <source>
        <strain evidence="2">KCTC 32514</strain>
    </source>
</reference>
<organism evidence="1 2">
    <name type="scientific">Psychroserpens luteus</name>
    <dbReference type="NCBI Taxonomy" id="1434066"/>
    <lineage>
        <taxon>Bacteria</taxon>
        <taxon>Pseudomonadati</taxon>
        <taxon>Bacteroidota</taxon>
        <taxon>Flavobacteriia</taxon>
        <taxon>Flavobacteriales</taxon>
        <taxon>Flavobacteriaceae</taxon>
        <taxon>Psychroserpens</taxon>
    </lineage>
</organism>
<dbReference type="RefSeq" id="WP_194506877.1">
    <property type="nucleotide sequence ID" value="NZ_JADILU010000002.1"/>
</dbReference>
<gene>
    <name evidence="1" type="ORF">ACFS29_19800</name>
</gene>
<proteinExistence type="predicted"/>
<name>A0ABW5ZZJ0_9FLAO</name>
<dbReference type="EMBL" id="JBHUOS010000016">
    <property type="protein sequence ID" value="MFD2917907.1"/>
    <property type="molecule type" value="Genomic_DNA"/>
</dbReference>
<comment type="caution">
    <text evidence="1">The sequence shown here is derived from an EMBL/GenBank/DDBJ whole genome shotgun (WGS) entry which is preliminary data.</text>
</comment>
<evidence type="ECO:0000313" key="2">
    <source>
        <dbReference type="Proteomes" id="UP001597548"/>
    </source>
</evidence>
<keyword evidence="2" id="KW-1185">Reference proteome</keyword>
<protein>
    <recommendedName>
        <fullName evidence="3">Extensin-like protein C-terminus</fullName>
    </recommendedName>
</protein>
<evidence type="ECO:0000313" key="1">
    <source>
        <dbReference type="EMBL" id="MFD2917907.1"/>
    </source>
</evidence>
<dbReference type="Proteomes" id="UP001597548">
    <property type="component" value="Unassembled WGS sequence"/>
</dbReference>
<sequence length="274" mass="31125">MKAINSINNIPLHYARLVNHPYGTLGEQRNFSIDSNFHEVLKDAFDEVFANCPLGKPEVVTTAGIFVNKPGQHGHGTAFDLDAVFWKDKTLITTNFIHQKELYLGIESFLRKHFGIVLNYYYRGHEDHWHLDTSVSVDYNESSKSETLYLQMVLKYIYGKPVIIDGLSGPQTRNYTNEVFNRLNINTPITTKANYLKFLDITGKVAFKLSEEKTTPLQLLENLETVINQLPAANKHVVKGAFNTFVDNDETATWLNSVTNHHDLDSVIDHVLAS</sequence>
<accession>A0ABW5ZZJ0</accession>
<evidence type="ECO:0008006" key="3">
    <source>
        <dbReference type="Google" id="ProtNLM"/>
    </source>
</evidence>